<organism evidence="1 2">
    <name type="scientific">Aphanomyces euteiches</name>
    <dbReference type="NCBI Taxonomy" id="100861"/>
    <lineage>
        <taxon>Eukaryota</taxon>
        <taxon>Sar</taxon>
        <taxon>Stramenopiles</taxon>
        <taxon>Oomycota</taxon>
        <taxon>Saprolegniomycetes</taxon>
        <taxon>Saprolegniales</taxon>
        <taxon>Verrucalvaceae</taxon>
        <taxon>Aphanomyces</taxon>
    </lineage>
</organism>
<name>A0A6G0WN97_9STRA</name>
<gene>
    <name evidence="1" type="ORF">Ae201684_013379</name>
</gene>
<evidence type="ECO:0000313" key="1">
    <source>
        <dbReference type="EMBL" id="KAF0728807.1"/>
    </source>
</evidence>
<dbReference type="AlphaFoldDB" id="A0A6G0WN97"/>
<comment type="caution">
    <text evidence="1">The sequence shown here is derived from an EMBL/GenBank/DDBJ whole genome shotgun (WGS) entry which is preliminary data.</text>
</comment>
<dbReference type="VEuPathDB" id="FungiDB:AeMF1_006239"/>
<dbReference type="EMBL" id="VJMJ01000172">
    <property type="protein sequence ID" value="KAF0728807.1"/>
    <property type="molecule type" value="Genomic_DNA"/>
</dbReference>
<evidence type="ECO:0008006" key="3">
    <source>
        <dbReference type="Google" id="ProtNLM"/>
    </source>
</evidence>
<proteinExistence type="predicted"/>
<accession>A0A6G0WN97</accession>
<protein>
    <recommendedName>
        <fullName evidence="3">Myb/SANT-like domain-containing protein</fullName>
    </recommendedName>
</protein>
<evidence type="ECO:0000313" key="2">
    <source>
        <dbReference type="Proteomes" id="UP000481153"/>
    </source>
</evidence>
<sequence>MIDKSSASWSDELEIELIVAYKQAIRNPRFVCSGGKNLRSAGWSKVLEDLKGQGAIENAGQLQSKWRRLKTEWLDYNYLVQLSGFGDGFSDEKWEELDRGPRKLKLSRFRDKPFVHYDAMSNIIGDSMATGEDITSEDDILQSKSGSNALNVGDLDDAAKRAKILYNLKKNRKRKQDDSLAKSQSTRDKHIASMNWNLRMLTTLYAAKNGLTDLLQAEPQGSPNDSGDESKDD</sequence>
<reference evidence="1 2" key="1">
    <citation type="submission" date="2019-07" db="EMBL/GenBank/DDBJ databases">
        <title>Genomics analysis of Aphanomyces spp. identifies a new class of oomycete effector associated with host adaptation.</title>
        <authorList>
            <person name="Gaulin E."/>
        </authorList>
    </citation>
    <scope>NUCLEOTIDE SEQUENCE [LARGE SCALE GENOMIC DNA]</scope>
    <source>
        <strain evidence="1 2">ATCC 201684</strain>
    </source>
</reference>
<keyword evidence="2" id="KW-1185">Reference proteome</keyword>
<dbReference type="Proteomes" id="UP000481153">
    <property type="component" value="Unassembled WGS sequence"/>
</dbReference>